<gene>
    <name evidence="4" type="ORF">ENS59_07690</name>
</gene>
<reference evidence="4" key="1">
    <citation type="journal article" date="2020" name="mSystems">
        <title>Genome- and Community-Level Interaction Insights into Carbon Utilization and Element Cycling Functions of Hydrothermarchaeota in Hydrothermal Sediment.</title>
        <authorList>
            <person name="Zhou Z."/>
            <person name="Liu Y."/>
            <person name="Xu W."/>
            <person name="Pan J."/>
            <person name="Luo Z.H."/>
            <person name="Li M."/>
        </authorList>
    </citation>
    <scope>NUCLEOTIDE SEQUENCE [LARGE SCALE GENOMIC DNA]</scope>
    <source>
        <strain evidence="4">SpSt-503</strain>
    </source>
</reference>
<proteinExistence type="predicted"/>
<dbReference type="Pfam" id="PF23357">
    <property type="entry name" value="DUF7088"/>
    <property type="match status" value="1"/>
</dbReference>
<keyword evidence="1" id="KW-0812">Transmembrane</keyword>
<name>A0A7C3I1E0_9SPIR</name>
<accession>A0A7C3I1E0</accession>
<dbReference type="CDD" id="cd01653">
    <property type="entry name" value="GATase1"/>
    <property type="match status" value="1"/>
</dbReference>
<feature type="domain" description="ABC-type uncharacterised transport system" evidence="2">
    <location>
        <begin position="171"/>
        <end position="460"/>
    </location>
</feature>
<organism evidence="4">
    <name type="scientific">Gracilinema caldarium</name>
    <dbReference type="NCBI Taxonomy" id="215591"/>
    <lineage>
        <taxon>Bacteria</taxon>
        <taxon>Pseudomonadati</taxon>
        <taxon>Spirochaetota</taxon>
        <taxon>Spirochaetia</taxon>
        <taxon>Spirochaetales</taxon>
        <taxon>Breznakiellaceae</taxon>
        <taxon>Gracilinema</taxon>
    </lineage>
</organism>
<keyword evidence="1" id="KW-1133">Transmembrane helix</keyword>
<dbReference type="EMBL" id="DSVL01000238">
    <property type="protein sequence ID" value="HFH29380.1"/>
    <property type="molecule type" value="Genomic_DNA"/>
</dbReference>
<dbReference type="AlphaFoldDB" id="A0A7C3I1E0"/>
<keyword evidence="1" id="KW-0472">Membrane</keyword>
<protein>
    <submittedName>
        <fullName evidence="4">ABC transporter</fullName>
    </submittedName>
</protein>
<evidence type="ECO:0000259" key="3">
    <source>
        <dbReference type="Pfam" id="PF23357"/>
    </source>
</evidence>
<evidence type="ECO:0000259" key="2">
    <source>
        <dbReference type="Pfam" id="PF09822"/>
    </source>
</evidence>
<evidence type="ECO:0000313" key="4">
    <source>
        <dbReference type="EMBL" id="HFH29380.1"/>
    </source>
</evidence>
<feature type="domain" description="DUF7088" evidence="3">
    <location>
        <begin position="35"/>
        <end position="136"/>
    </location>
</feature>
<comment type="caution">
    <text evidence="4">The sequence shown here is derived from an EMBL/GenBank/DDBJ whole genome shotgun (WGS) entry which is preliminary data.</text>
</comment>
<sequence>MKKKQAVVITLLTLIVILLGILNAQRYYIRFDITKNKSYTLSEVSKNLYKEIPEQVTITYYVSDKLVKMHPVPGEIEDLLHEYAAQSKGKIRLFVKDPVKAGVVVSVERLGIQPQQIQTVEQDQASVATVYTGIVIEYLDKTEVLPVVFSLDTLEYDLTSRIRALVKDSERQVGVLVADADKSWTNDYQYVDKVLQKAGYKVRQLFKGDEIPQDLSAVFVFGGAEDLDDWDLYRLDYYLQKGGKLLFAVDGVFVDSRSNLQARPIEDKGLIRMLETYGVRIEKQLVLDKANLTIPYQSMSMSGMVQVKLVRYPHWVVVLSQNSNSKHPLTARFDGLDLFWASPLTVNPPAGVTADNLFSSTKEAWLMTRDFVTNPDMEAIFASEAGKTKGQYTLGTSLTGTFPNYFRGKAKPVKEGSQESLPDMPGEAKPGRLIVIGDSEFPTTLVQYTNSNQNLEFLVQAADWLSSDNDILSIRTRLPATGRLNKISDPIERAQAILMAQLINLVLIPLVVIGYGVFRNLRRKAKLQSREAQNAVSA</sequence>
<evidence type="ECO:0000256" key="1">
    <source>
        <dbReference type="SAM" id="Phobius"/>
    </source>
</evidence>
<dbReference type="InterPro" id="IPR055396">
    <property type="entry name" value="DUF7088"/>
</dbReference>
<feature type="transmembrane region" description="Helical" evidence="1">
    <location>
        <begin position="496"/>
        <end position="518"/>
    </location>
</feature>
<dbReference type="Pfam" id="PF09822">
    <property type="entry name" value="ABC_transp_aux"/>
    <property type="match status" value="1"/>
</dbReference>
<dbReference type="InterPro" id="IPR019196">
    <property type="entry name" value="ABC_transp_unknown"/>
</dbReference>